<dbReference type="PANTHER" id="PTHR22588">
    <property type="entry name" value="VWFA DOMAIN-CONTAINING PROTEIN"/>
    <property type="match status" value="1"/>
</dbReference>
<dbReference type="InterPro" id="IPR028087">
    <property type="entry name" value="Tad_N"/>
</dbReference>
<dbReference type="EMBL" id="BMKF01000001">
    <property type="protein sequence ID" value="GGB64098.1"/>
    <property type="molecule type" value="Genomic_DNA"/>
</dbReference>
<dbReference type="PANTHER" id="PTHR22588:SF3">
    <property type="entry name" value="VWFA DOMAIN-CONTAINING PROTEIN"/>
    <property type="match status" value="1"/>
</dbReference>
<dbReference type="InterPro" id="IPR052229">
    <property type="entry name" value="Collagen-VI/PIF"/>
</dbReference>
<evidence type="ECO:0000259" key="1">
    <source>
        <dbReference type="PROSITE" id="PS50234"/>
    </source>
</evidence>
<dbReference type="Pfam" id="PF13400">
    <property type="entry name" value="Tad"/>
    <property type="match status" value="1"/>
</dbReference>
<reference evidence="3" key="1">
    <citation type="journal article" date="2019" name="Int. J. Syst. Evol. Microbiol.">
        <title>The Global Catalogue of Microorganisms (GCM) 10K type strain sequencing project: providing services to taxonomists for standard genome sequencing and annotation.</title>
        <authorList>
            <consortium name="The Broad Institute Genomics Platform"/>
            <consortium name="The Broad Institute Genome Sequencing Center for Infectious Disease"/>
            <person name="Wu L."/>
            <person name="Ma J."/>
        </authorList>
    </citation>
    <scope>NUCLEOTIDE SEQUENCE [LARGE SCALE GENOMIC DNA]</scope>
    <source>
        <strain evidence="3">CGMCC 1.15928</strain>
    </source>
</reference>
<gene>
    <name evidence="2" type="ORF">GCM10011503_11100</name>
</gene>
<dbReference type="Gene3D" id="3.40.50.410">
    <property type="entry name" value="von Willebrand factor, type A domain"/>
    <property type="match status" value="1"/>
</dbReference>
<feature type="domain" description="VWFA" evidence="1">
    <location>
        <begin position="127"/>
        <end position="376"/>
    </location>
</feature>
<dbReference type="CDD" id="cd00198">
    <property type="entry name" value="vWFA"/>
    <property type="match status" value="1"/>
</dbReference>
<evidence type="ECO:0000313" key="3">
    <source>
        <dbReference type="Proteomes" id="UP000628854"/>
    </source>
</evidence>
<sequence>MLFAIMAVVVLVIVGVAIDLERGVTADTRLQASLDAAALAGAKALENSATTDDEVATIARAAFAANLATGHSDVTCSQADVTIDRETGRVSVDSDCQVPTTMANLVKVNQMSLVETATARASITKLDVAFMLDVSGSMKGSKLADLKTATSNAIDTLITPSSGDRVRVAFNSYSTSVNAGIYADKVLDLSLLGGKKQTCVSERPGAWAWKDDAPGLKKWLGLGATSCPKSSVEPLSSDAKKLKSEIGKLTANGYTAGHLGVAWAWYLISPEWKDVWPAKSEPHAYDAPNTKKAVILMTDGEFNTEYEKSLGNSAQQARKLCKRMREEGILVYAVAFEAPFSAKKTLEDCAGDATRFFDAGDGEELKAAYAAIASQLSNLALVD</sequence>
<proteinExistence type="predicted"/>
<comment type="caution">
    <text evidence="2">The sequence shown here is derived from an EMBL/GenBank/DDBJ whole genome shotgun (WGS) entry which is preliminary data.</text>
</comment>
<keyword evidence="3" id="KW-1185">Reference proteome</keyword>
<organism evidence="2 3">
    <name type="scientific">Henriciella pelagia</name>
    <dbReference type="NCBI Taxonomy" id="1977912"/>
    <lineage>
        <taxon>Bacteria</taxon>
        <taxon>Pseudomonadati</taxon>
        <taxon>Pseudomonadota</taxon>
        <taxon>Alphaproteobacteria</taxon>
        <taxon>Hyphomonadales</taxon>
        <taxon>Hyphomonadaceae</taxon>
        <taxon>Henriciella</taxon>
    </lineage>
</organism>
<dbReference type="InterPro" id="IPR002035">
    <property type="entry name" value="VWF_A"/>
</dbReference>
<evidence type="ECO:0000313" key="2">
    <source>
        <dbReference type="EMBL" id="GGB64098.1"/>
    </source>
</evidence>
<name>A0ABQ1JCS3_9PROT</name>
<dbReference type="InterPro" id="IPR036465">
    <property type="entry name" value="vWFA_dom_sf"/>
</dbReference>
<protein>
    <recommendedName>
        <fullName evidence="1">VWFA domain-containing protein</fullName>
    </recommendedName>
</protein>
<accession>A0ABQ1JCS3</accession>
<dbReference type="PROSITE" id="PS50234">
    <property type="entry name" value="VWFA"/>
    <property type="match status" value="1"/>
</dbReference>
<dbReference type="SUPFAM" id="SSF53300">
    <property type="entry name" value="vWA-like"/>
    <property type="match status" value="1"/>
</dbReference>
<dbReference type="SMART" id="SM00327">
    <property type="entry name" value="VWA"/>
    <property type="match status" value="1"/>
</dbReference>
<dbReference type="Proteomes" id="UP000628854">
    <property type="component" value="Unassembled WGS sequence"/>
</dbReference>